<evidence type="ECO:0000256" key="2">
    <source>
        <dbReference type="ARBA" id="ARBA00051722"/>
    </source>
</evidence>
<reference evidence="4" key="1">
    <citation type="submission" date="2018-07" db="EMBL/GenBank/DDBJ databases">
        <authorList>
            <consortium name="Genoscope - CEA"/>
            <person name="William W."/>
        </authorList>
    </citation>
    <scope>NUCLEOTIDE SEQUENCE</scope>
    <source>
        <strain evidence="4">IK1</strain>
    </source>
</reference>
<sequence>MKKIVFVCSVNRWRSPMAEYLFRDILEKRGRDLLSRIDVSSAGIVPRKEEEALLAQGLPLPEPLFGYRPLACVMFYLMQRGIDSFKHRSRPLNRRIIEEADLVMGVVRKHKEAVLEAYPHAEPKVFCLEDFSTPFTLPEIANEPPGLMPPDTFCMLECDHWEFTDQVMEMIEARLNEASPRIMDFLGVRRDAGSDL</sequence>
<name>A0A653A8T4_UNCDX</name>
<dbReference type="PANTHER" id="PTHR11717:SF31">
    <property type="entry name" value="LOW MOLECULAR WEIGHT PROTEIN-TYROSINE-PHOSPHATASE ETP-RELATED"/>
    <property type="match status" value="1"/>
</dbReference>
<dbReference type="Pfam" id="PF01451">
    <property type="entry name" value="LMWPc"/>
    <property type="match status" value="1"/>
</dbReference>
<accession>A0A653A8T4</accession>
<dbReference type="SUPFAM" id="SSF52788">
    <property type="entry name" value="Phosphotyrosine protein phosphatases I"/>
    <property type="match status" value="1"/>
</dbReference>
<dbReference type="EMBL" id="UPXX01000027">
    <property type="protein sequence ID" value="VBB44496.1"/>
    <property type="molecule type" value="Genomic_DNA"/>
</dbReference>
<dbReference type="GO" id="GO:0004725">
    <property type="term" value="F:protein tyrosine phosphatase activity"/>
    <property type="evidence" value="ECO:0007669"/>
    <property type="project" value="UniProtKB-EC"/>
</dbReference>
<evidence type="ECO:0000256" key="1">
    <source>
        <dbReference type="ARBA" id="ARBA00013064"/>
    </source>
</evidence>
<dbReference type="Gene3D" id="3.40.50.2300">
    <property type="match status" value="1"/>
</dbReference>
<proteinExistence type="predicted"/>
<dbReference type="AlphaFoldDB" id="A0A653A8T4"/>
<organism evidence="4">
    <name type="scientific">Uncultured Desulfatiglans sp</name>
    <dbReference type="NCBI Taxonomy" id="1748965"/>
    <lineage>
        <taxon>Bacteria</taxon>
        <taxon>Pseudomonadati</taxon>
        <taxon>Thermodesulfobacteriota</taxon>
        <taxon>Desulfobacteria</taxon>
        <taxon>Desulfatiglandales</taxon>
        <taxon>Desulfatiglandaceae</taxon>
        <taxon>Desulfatiglans</taxon>
        <taxon>environmental samples</taxon>
    </lineage>
</organism>
<evidence type="ECO:0000313" key="4">
    <source>
        <dbReference type="EMBL" id="VBB44496.1"/>
    </source>
</evidence>
<dbReference type="InterPro" id="IPR050438">
    <property type="entry name" value="LMW_PTPase"/>
</dbReference>
<evidence type="ECO:0000259" key="3">
    <source>
        <dbReference type="SMART" id="SM00226"/>
    </source>
</evidence>
<dbReference type="PANTHER" id="PTHR11717">
    <property type="entry name" value="LOW MOLECULAR WEIGHT PROTEIN TYROSINE PHOSPHATASE"/>
    <property type="match status" value="1"/>
</dbReference>
<dbReference type="InterPro" id="IPR023485">
    <property type="entry name" value="Ptyr_pPase"/>
</dbReference>
<protein>
    <recommendedName>
        <fullName evidence="1">protein-tyrosine-phosphatase</fullName>
        <ecNumber evidence="1">3.1.3.48</ecNumber>
    </recommendedName>
</protein>
<feature type="domain" description="Phosphotyrosine protein phosphatase I" evidence="3">
    <location>
        <begin position="2"/>
        <end position="150"/>
    </location>
</feature>
<comment type="catalytic activity">
    <reaction evidence="2">
        <text>O-phospho-L-tyrosyl-[protein] + H2O = L-tyrosyl-[protein] + phosphate</text>
        <dbReference type="Rhea" id="RHEA:10684"/>
        <dbReference type="Rhea" id="RHEA-COMP:10136"/>
        <dbReference type="Rhea" id="RHEA-COMP:20101"/>
        <dbReference type="ChEBI" id="CHEBI:15377"/>
        <dbReference type="ChEBI" id="CHEBI:43474"/>
        <dbReference type="ChEBI" id="CHEBI:46858"/>
        <dbReference type="ChEBI" id="CHEBI:61978"/>
        <dbReference type="EC" id="3.1.3.48"/>
    </reaction>
</comment>
<keyword evidence="4" id="KW-0378">Hydrolase</keyword>
<dbReference type="EC" id="3.1.3.48" evidence="1"/>
<dbReference type="SMART" id="SM00226">
    <property type="entry name" value="LMWPc"/>
    <property type="match status" value="1"/>
</dbReference>
<dbReference type="InterPro" id="IPR036196">
    <property type="entry name" value="Ptyr_pPase_sf"/>
</dbReference>
<gene>
    <name evidence="4" type="ORF">TRIP_B330600</name>
</gene>